<dbReference type="AlphaFoldDB" id="A0A1G8RF32"/>
<dbReference type="OrthoDB" id="8476759at2"/>
<evidence type="ECO:0000313" key="3">
    <source>
        <dbReference type="EMBL" id="SDJ14970.1"/>
    </source>
</evidence>
<accession>A0A1G8RF32</accession>
<evidence type="ECO:0000313" key="4">
    <source>
        <dbReference type="Proteomes" id="UP000198525"/>
    </source>
</evidence>
<sequence>MLSRLCLLLVSLVGLVSCALPPDSPLFQPSDSLPAYDQDSFDQYVSANRAWIADNRVFLSDDRNVEIQLNTPFELRPDKPAKRGILFVHGLGASPWYFSDIATAMANDGWLVRSILLPGHGSRPADLMLPDFDDWENIVAHHAGLLSAEVEELWLGGFSTGANLVTSHALTDEDVAGLLLFSPGLHPDNGYLFLAPIISHLWDWVDIDDEDNIATYQSLPTHGAALYYRSVGVVQKKLEATRFDKPVLITMSQHDSVLDPNATLDAFQTRFPNQQSRFVWYGDTPQELDDPRVTALASRLPDRRISTFSHMSVLFAPENTYYGEEGSYLMLENGQNDLSPPDDLDNLWFGAWGHVVAGKYHARLTWNPHFLDLLDSIREVTGDG</sequence>
<protein>
    <submittedName>
        <fullName evidence="3">Esterase/lipase</fullName>
    </submittedName>
</protein>
<dbReference type="SUPFAM" id="SSF53474">
    <property type="entry name" value="alpha/beta-Hydrolases"/>
    <property type="match status" value="1"/>
</dbReference>
<dbReference type="Gene3D" id="3.40.50.1820">
    <property type="entry name" value="alpha/beta hydrolase"/>
    <property type="match status" value="1"/>
</dbReference>
<dbReference type="Pfam" id="PF12146">
    <property type="entry name" value="Hydrolase_4"/>
    <property type="match status" value="1"/>
</dbReference>
<dbReference type="Proteomes" id="UP000198525">
    <property type="component" value="Unassembled WGS sequence"/>
</dbReference>
<feature type="domain" description="Serine aminopeptidase S33" evidence="2">
    <location>
        <begin position="81"/>
        <end position="281"/>
    </location>
</feature>
<reference evidence="3 4" key="1">
    <citation type="submission" date="2016-10" db="EMBL/GenBank/DDBJ databases">
        <authorList>
            <person name="de Groot N.N."/>
        </authorList>
    </citation>
    <scope>NUCLEOTIDE SEQUENCE [LARGE SCALE GENOMIC DNA]</scope>
    <source>
        <strain evidence="3 4">CGMCC 1.6133</strain>
    </source>
</reference>
<dbReference type="EMBL" id="FNES01000003">
    <property type="protein sequence ID" value="SDJ14970.1"/>
    <property type="molecule type" value="Genomic_DNA"/>
</dbReference>
<name>A0A1G8RF32_9GAMM</name>
<keyword evidence="4" id="KW-1185">Reference proteome</keyword>
<evidence type="ECO:0000259" key="2">
    <source>
        <dbReference type="Pfam" id="PF12146"/>
    </source>
</evidence>
<keyword evidence="1" id="KW-0732">Signal</keyword>
<dbReference type="InterPro" id="IPR029058">
    <property type="entry name" value="AB_hydrolase_fold"/>
</dbReference>
<organism evidence="3 4">
    <name type="scientific">Billgrantia gudaonensis</name>
    <dbReference type="NCBI Taxonomy" id="376427"/>
    <lineage>
        <taxon>Bacteria</taxon>
        <taxon>Pseudomonadati</taxon>
        <taxon>Pseudomonadota</taxon>
        <taxon>Gammaproteobacteria</taxon>
        <taxon>Oceanospirillales</taxon>
        <taxon>Halomonadaceae</taxon>
        <taxon>Billgrantia</taxon>
    </lineage>
</organism>
<gene>
    <name evidence="3" type="ORF">SAMN04487954_103177</name>
</gene>
<dbReference type="RefSeq" id="WP_089683689.1">
    <property type="nucleotide sequence ID" value="NZ_FNES01000003.1"/>
</dbReference>
<dbReference type="STRING" id="376427.SAMN04487954_103177"/>
<evidence type="ECO:0000256" key="1">
    <source>
        <dbReference type="SAM" id="SignalP"/>
    </source>
</evidence>
<feature type="signal peptide" evidence="1">
    <location>
        <begin position="1"/>
        <end position="19"/>
    </location>
</feature>
<dbReference type="PROSITE" id="PS51257">
    <property type="entry name" value="PROKAR_LIPOPROTEIN"/>
    <property type="match status" value="1"/>
</dbReference>
<proteinExistence type="predicted"/>
<feature type="chain" id="PRO_5011535084" evidence="1">
    <location>
        <begin position="20"/>
        <end position="384"/>
    </location>
</feature>
<dbReference type="InterPro" id="IPR022742">
    <property type="entry name" value="Hydrolase_4"/>
</dbReference>